<dbReference type="InterPro" id="IPR007750">
    <property type="entry name" value="DUF674"/>
</dbReference>
<dbReference type="PANTHER" id="PTHR33103">
    <property type="entry name" value="OS01G0153900 PROTEIN"/>
    <property type="match status" value="1"/>
</dbReference>
<name>A0A7J6FLH7_CANSA</name>
<protein>
    <submittedName>
        <fullName evidence="1">Uncharacterized protein</fullName>
    </submittedName>
</protein>
<evidence type="ECO:0000313" key="1">
    <source>
        <dbReference type="EMBL" id="KAF4371561.1"/>
    </source>
</evidence>
<dbReference type="AlphaFoldDB" id="A0A7J6FLH7"/>
<dbReference type="Pfam" id="PF05056">
    <property type="entry name" value="DUF674"/>
    <property type="match status" value="3"/>
</dbReference>
<keyword evidence="2" id="KW-1185">Reference proteome</keyword>
<reference evidence="1 2" key="1">
    <citation type="journal article" date="2020" name="bioRxiv">
        <title>Sequence and annotation of 42 cannabis genomes reveals extensive copy number variation in cannabinoid synthesis and pathogen resistance genes.</title>
        <authorList>
            <person name="Mckernan K.J."/>
            <person name="Helbert Y."/>
            <person name="Kane L.T."/>
            <person name="Ebling H."/>
            <person name="Zhang L."/>
            <person name="Liu B."/>
            <person name="Eaton Z."/>
            <person name="Mclaughlin S."/>
            <person name="Kingan S."/>
            <person name="Baybayan P."/>
            <person name="Concepcion G."/>
            <person name="Jordan M."/>
            <person name="Riva A."/>
            <person name="Barbazuk W."/>
            <person name="Harkins T."/>
        </authorList>
    </citation>
    <scope>NUCLEOTIDE SEQUENCE [LARGE SCALE GENOMIC DNA]</scope>
    <source>
        <strain evidence="2">cv. Jamaican Lion 4</strain>
        <tissue evidence="1">Leaf</tissue>
    </source>
</reference>
<dbReference type="Proteomes" id="UP000583929">
    <property type="component" value="Unassembled WGS sequence"/>
</dbReference>
<gene>
    <name evidence="1" type="ORF">G4B88_008276</name>
</gene>
<accession>A0A7J6FLH7</accession>
<organism evidence="1 2">
    <name type="scientific">Cannabis sativa</name>
    <name type="common">Hemp</name>
    <name type="synonym">Marijuana</name>
    <dbReference type="NCBI Taxonomy" id="3483"/>
    <lineage>
        <taxon>Eukaryota</taxon>
        <taxon>Viridiplantae</taxon>
        <taxon>Streptophyta</taxon>
        <taxon>Embryophyta</taxon>
        <taxon>Tracheophyta</taxon>
        <taxon>Spermatophyta</taxon>
        <taxon>Magnoliopsida</taxon>
        <taxon>eudicotyledons</taxon>
        <taxon>Gunneridae</taxon>
        <taxon>Pentapetalae</taxon>
        <taxon>rosids</taxon>
        <taxon>fabids</taxon>
        <taxon>Rosales</taxon>
        <taxon>Cannabaceae</taxon>
        <taxon>Cannabis</taxon>
    </lineage>
</organism>
<evidence type="ECO:0000313" key="2">
    <source>
        <dbReference type="Proteomes" id="UP000583929"/>
    </source>
</evidence>
<dbReference type="PANTHER" id="PTHR33103:SF19">
    <property type="entry name" value="OS09G0544700 PROTEIN"/>
    <property type="match status" value="1"/>
</dbReference>
<dbReference type="EMBL" id="JAATIQ010000195">
    <property type="protein sequence ID" value="KAF4371561.1"/>
    <property type="molecule type" value="Genomic_DNA"/>
</dbReference>
<comment type="caution">
    <text evidence="1">The sequence shown here is derived from an EMBL/GenBank/DDBJ whole genome shotgun (WGS) entry which is preliminary data.</text>
</comment>
<sequence length="705" mass="76634">MANFGQSVIKLKLLIDTSRRRVLYGEAGKDFTDLLFSLLSMPVCTITTLLASDGIDMVGSIGNLYQSLEKLSPSYLQSNLNKDTLLRSMPSLPGGLLSLTNVVNTSSKNSKQLYSCGPAIEVVVRRCVNTFVSDDPTVICPRCNQYMARPLTYVYRQARTEVGSLSSCDACGIVKDVVTYMIMDDLQGLRLLKASLHTKTALTQCFIKQKKKISINYMATTRSKNVIPLKLLIDTKEKRVLFAEAGKDFTDFLFSLLSMPVGTIIRLLSTKGMVGTLGKLYQSLENLSETYIQTNVDKDILLKPKSSALGQSSTHLLLTNEDTTSHVKVFYSCGKTFGSNYYSSSTCPCHNKYVSDDPTTICPSCGSLVNKVLTFVPPPKYAKVGGSSSSGAEVEGGFVKGVVTYMIMDDLEVKPMSTISSIAMLNTFNVKEVGALQEKTVSVGINEGLKLLKASLQTKMKKKPIAKMATTTPPKVVTLKLLIDSKEKRVLFAEAGKDFTDFLFSLLSIPVGTVIRLLSTKGMVGTLGNLYQSLQNLGDTYIQTNVDKNILLKPKCSTLGGSSTLFSLTNDDTTSKQTLYLCNRCYNYGSDVSNATCPSCGLTIESVVNYVLPKATQVGGSSSSEAEVEGGFVKGVVTYMIMDDLQVKPMSTISSIAMLNTFNVKEVGALQEKTVTVGINEGLNILKASLQTRTVLTRVFLGNNK</sequence>
<proteinExistence type="predicted"/>